<feature type="compositionally biased region" description="Basic residues" evidence="1">
    <location>
        <begin position="89"/>
        <end position="109"/>
    </location>
</feature>
<sequence>MSNKRAAVDTSSPSQPAGLAGDSSILTPTSTPSEVTHKGPPAINNLREMNEDTGMDDKPATVASTTNEQEHQSATEVTAEKETQDAQKKAKTTKKKRCRKSSHKKRKAAKSSGRETTKKDAKSDESDDSGSGSTESGTESSSESSEDENAVRKAKNAKKGKKSAKAKKSKKSVSESEESDDESSEESSSEEERKTKSKKSKKGKKSDKKRKKAKKLELDDDDSESEESEESEVEVSKRKKKASSKSKSAAPPSDDANTSDAAEKSDSVATLQAQIDYLKLKLADKQKKCARSTKRRRSGEKAASGKRKSKASKKDAPSQYKRVDELWDSTIHNYKLKESTEDDETEFAEYAFLVRRCFNWENKYTDTVVDIKSKQLRSVLAEVMKACKSVSLEAEEPIVDPNLLFLYLEEFRTYYKKTLKTRIKAEKKRKAVKKLEQQKALCKTLVSYIDTDYADTKKTLYPLLEAGNITFDLLWALYKPNEIAVTSCYGTWDEPRCFKVDYATKFQSMQRGEWYCIEGKYLEYDGKNFGYGDFEVDVEGFKGPRKITSLATYPLKSHRDAEGLRKRIVERGERFVGLEGMQYQFHKGLAFMKKKKLVAKININGRVMVDPATFRRINPNYPISFLKPKEAEELFSDGEEEDEEGCSCCAESDDEAGAGVGESDALQNADLTTDDGPRYKYKWMRNNEHQPVYIAVEVDEAGDPITQPQRLDHLAVLPTKQTTTATGSKKPTFTEEDLLLTSPVVLGFAFSEKLWLEFTLSGLHPITYNASAFDSLVLPTTQKAIVRALVESHRFHAARTIDDVVQGKGKGLVSVLHGPPGTGKTLTAEGISELLRCPLYMVSAGELGTDPAKLEHELQKILDIAHSWGAVLLLDEADVFLERREVHDIHRNALVSIFLRLLEYFQGILFLTTNRVDTFDEAFQSRIHLPLRYGELTGKAKKAVWRMFLELVRKNEGVFDGEAASVEFSDAELEVLSRHQLNGRQIKNAVRTAQALALREGTGLEMEHVKKVLEVSESFERDLKGGTGYLDAMRSYT</sequence>
<evidence type="ECO:0000313" key="3">
    <source>
        <dbReference type="EMBL" id="TKA24835.1"/>
    </source>
</evidence>
<reference evidence="3 4" key="1">
    <citation type="submission" date="2017-03" db="EMBL/GenBank/DDBJ databases">
        <title>Genomes of endolithic fungi from Antarctica.</title>
        <authorList>
            <person name="Coleine C."/>
            <person name="Masonjones S."/>
            <person name="Stajich J.E."/>
        </authorList>
    </citation>
    <scope>NUCLEOTIDE SEQUENCE [LARGE SCALE GENOMIC DNA]</scope>
    <source>
        <strain evidence="3 4">CCFEE 6315</strain>
    </source>
</reference>
<dbReference type="InterPro" id="IPR056599">
    <property type="entry name" value="AAA_lid_fung"/>
</dbReference>
<feature type="compositionally biased region" description="Basic residues" evidence="1">
    <location>
        <begin position="195"/>
        <end position="214"/>
    </location>
</feature>
<feature type="compositionally biased region" description="Acidic residues" evidence="1">
    <location>
        <begin position="175"/>
        <end position="189"/>
    </location>
</feature>
<evidence type="ECO:0000256" key="1">
    <source>
        <dbReference type="SAM" id="MobiDB-lite"/>
    </source>
</evidence>
<dbReference type="GO" id="GO:0016887">
    <property type="term" value="F:ATP hydrolysis activity"/>
    <property type="evidence" value="ECO:0007669"/>
    <property type="project" value="InterPro"/>
</dbReference>
<feature type="compositionally biased region" description="Polar residues" evidence="1">
    <location>
        <begin position="1"/>
        <end position="15"/>
    </location>
</feature>
<protein>
    <recommendedName>
        <fullName evidence="2">AAA+ ATPase domain-containing protein</fullName>
    </recommendedName>
</protein>
<feature type="compositionally biased region" description="Basic residues" evidence="1">
    <location>
        <begin position="288"/>
        <end position="311"/>
    </location>
</feature>
<proteinExistence type="predicted"/>
<dbReference type="InterPro" id="IPR054289">
    <property type="entry name" value="DUF7025"/>
</dbReference>
<gene>
    <name evidence="3" type="ORF">B0A50_06564</name>
</gene>
<dbReference type="SUPFAM" id="SSF52540">
    <property type="entry name" value="P-loop containing nucleoside triphosphate hydrolases"/>
    <property type="match status" value="1"/>
</dbReference>
<dbReference type="Pfam" id="PF00004">
    <property type="entry name" value="AAA"/>
    <property type="match status" value="1"/>
</dbReference>
<dbReference type="PANTHER" id="PTHR46411:SF1">
    <property type="entry name" value="FAMILY ATPASE, PUTATIVE (AFU_ORTHOLOGUE AFUA_7G05752)-RELATED"/>
    <property type="match status" value="1"/>
</dbReference>
<dbReference type="Proteomes" id="UP000308549">
    <property type="component" value="Unassembled WGS sequence"/>
</dbReference>
<evidence type="ECO:0000313" key="4">
    <source>
        <dbReference type="Proteomes" id="UP000308549"/>
    </source>
</evidence>
<feature type="compositionally biased region" description="Acidic residues" evidence="1">
    <location>
        <begin position="218"/>
        <end position="233"/>
    </location>
</feature>
<dbReference type="Pfam" id="PF22942">
    <property type="entry name" value="DUF7025"/>
    <property type="match status" value="1"/>
</dbReference>
<feature type="region of interest" description="Disordered" evidence="1">
    <location>
        <begin position="1"/>
        <end position="269"/>
    </location>
</feature>
<dbReference type="OrthoDB" id="10042665at2759"/>
<feature type="compositionally biased region" description="Polar residues" evidence="1">
    <location>
        <begin position="24"/>
        <end position="34"/>
    </location>
</feature>
<comment type="caution">
    <text evidence="3">The sequence shown here is derived from an EMBL/GenBank/DDBJ whole genome shotgun (WGS) entry which is preliminary data.</text>
</comment>
<dbReference type="GO" id="GO:0005524">
    <property type="term" value="F:ATP binding"/>
    <property type="evidence" value="ECO:0007669"/>
    <property type="project" value="InterPro"/>
</dbReference>
<feature type="region of interest" description="Disordered" evidence="1">
    <location>
        <begin position="288"/>
        <end position="320"/>
    </location>
</feature>
<dbReference type="EMBL" id="NAJL01000040">
    <property type="protein sequence ID" value="TKA24835.1"/>
    <property type="molecule type" value="Genomic_DNA"/>
</dbReference>
<feature type="compositionally biased region" description="Low complexity" evidence="1">
    <location>
        <begin position="129"/>
        <end position="143"/>
    </location>
</feature>
<feature type="domain" description="AAA+ ATPase" evidence="2">
    <location>
        <begin position="810"/>
        <end position="935"/>
    </location>
</feature>
<dbReference type="AlphaFoldDB" id="A0A4U0TSQ4"/>
<dbReference type="Pfam" id="PF23232">
    <property type="entry name" value="AAA_lid_13"/>
    <property type="match status" value="1"/>
</dbReference>
<dbReference type="CDD" id="cd19481">
    <property type="entry name" value="RecA-like_protease"/>
    <property type="match status" value="1"/>
</dbReference>
<accession>A0A4U0TSQ4</accession>
<keyword evidence="4" id="KW-1185">Reference proteome</keyword>
<dbReference type="InterPro" id="IPR003593">
    <property type="entry name" value="AAA+_ATPase"/>
</dbReference>
<feature type="compositionally biased region" description="Acidic residues" evidence="1">
    <location>
        <begin position="643"/>
        <end position="656"/>
    </location>
</feature>
<feature type="compositionally biased region" description="Basic residues" evidence="1">
    <location>
        <begin position="152"/>
        <end position="171"/>
    </location>
</feature>
<evidence type="ECO:0000259" key="2">
    <source>
        <dbReference type="SMART" id="SM00382"/>
    </source>
</evidence>
<organism evidence="3 4">
    <name type="scientific">Salinomyces thailandicus</name>
    <dbReference type="NCBI Taxonomy" id="706561"/>
    <lineage>
        <taxon>Eukaryota</taxon>
        <taxon>Fungi</taxon>
        <taxon>Dikarya</taxon>
        <taxon>Ascomycota</taxon>
        <taxon>Pezizomycotina</taxon>
        <taxon>Dothideomycetes</taxon>
        <taxon>Dothideomycetidae</taxon>
        <taxon>Mycosphaerellales</taxon>
        <taxon>Teratosphaeriaceae</taxon>
        <taxon>Salinomyces</taxon>
    </lineage>
</organism>
<dbReference type="Gene3D" id="3.40.50.300">
    <property type="entry name" value="P-loop containing nucleotide triphosphate hydrolases"/>
    <property type="match status" value="1"/>
</dbReference>
<dbReference type="InterPro" id="IPR027417">
    <property type="entry name" value="P-loop_NTPase"/>
</dbReference>
<dbReference type="PANTHER" id="PTHR46411">
    <property type="entry name" value="FAMILY ATPASE, PUTATIVE-RELATED"/>
    <property type="match status" value="1"/>
</dbReference>
<feature type="compositionally biased region" description="Basic and acidic residues" evidence="1">
    <location>
        <begin position="112"/>
        <end position="124"/>
    </location>
</feature>
<dbReference type="InterPro" id="IPR003959">
    <property type="entry name" value="ATPase_AAA_core"/>
</dbReference>
<name>A0A4U0TSQ4_9PEZI</name>
<feature type="region of interest" description="Disordered" evidence="1">
    <location>
        <begin position="643"/>
        <end position="662"/>
    </location>
</feature>
<feature type="compositionally biased region" description="Basic and acidic residues" evidence="1">
    <location>
        <begin position="68"/>
        <end position="88"/>
    </location>
</feature>
<dbReference type="SMART" id="SM00382">
    <property type="entry name" value="AAA"/>
    <property type="match status" value="1"/>
</dbReference>